<evidence type="ECO:0000313" key="6">
    <source>
        <dbReference type="EMBL" id="KEH32979.1"/>
    </source>
</evidence>
<comment type="similarity">
    <text evidence="1 5">Belongs to the cytochrome P450 family.</text>
</comment>
<dbReference type="EMBL" id="CM001219">
    <property type="protein sequence ID" value="KEH32979.1"/>
    <property type="molecule type" value="Genomic_DNA"/>
</dbReference>
<dbReference type="PRINTS" id="PR00465">
    <property type="entry name" value="EP450IV"/>
</dbReference>
<dbReference type="HOGENOM" id="CLU_001570_5_7_1"/>
<dbReference type="EnsemblPlants" id="KEH32979">
    <property type="protein sequence ID" value="KEH32979"/>
    <property type="gene ID" value="MTR_3g012320"/>
</dbReference>
<dbReference type="GO" id="GO:0005506">
    <property type="term" value="F:iron ion binding"/>
    <property type="evidence" value="ECO:0007669"/>
    <property type="project" value="InterPro"/>
</dbReference>
<dbReference type="PANTHER" id="PTHR24291:SF185">
    <property type="entry name" value="PREMNASPIRODIENE OXYGENASE-LIKE"/>
    <property type="match status" value="1"/>
</dbReference>
<dbReference type="Proteomes" id="UP000002051">
    <property type="component" value="Chromosome 3"/>
</dbReference>
<sequence>MLLQVYSEISMVGRNPSKYEHEDVYRMPLLLATIYESARLLPSGPMLQRCSMKHDLRFATGVTVPAGAVLVVPVQLVQKDAFNWGKDASAFNPYRFLSNITKESAFLPFGSGTRACVGQKYVIQVVATLLASLFKKYEIRLNTGSDGDSEPISKNPLVQHNPNSQIIFVRRDQ</sequence>
<comment type="cofactor">
    <cofactor evidence="4">
        <name>heme</name>
        <dbReference type="ChEBI" id="CHEBI:30413"/>
    </cofactor>
</comment>
<feature type="binding site" description="axial binding residue" evidence="4">
    <location>
        <position position="116"/>
    </location>
    <ligand>
        <name>heme</name>
        <dbReference type="ChEBI" id="CHEBI:30413"/>
    </ligand>
    <ligandPart>
        <name>Fe</name>
        <dbReference type="ChEBI" id="CHEBI:18248"/>
    </ligandPart>
</feature>
<reference evidence="6 8" key="2">
    <citation type="journal article" date="2014" name="BMC Genomics">
        <title>An improved genome release (version Mt4.0) for the model legume Medicago truncatula.</title>
        <authorList>
            <person name="Tang H."/>
            <person name="Krishnakumar V."/>
            <person name="Bidwell S."/>
            <person name="Rosen B."/>
            <person name="Chan A."/>
            <person name="Zhou S."/>
            <person name="Gentzbittel L."/>
            <person name="Childs K.L."/>
            <person name="Yandell M."/>
            <person name="Gundlach H."/>
            <person name="Mayer K.F."/>
            <person name="Schwartz D.C."/>
            <person name="Town C.D."/>
        </authorList>
    </citation>
    <scope>GENOME REANNOTATION</scope>
    <source>
        <strain evidence="6">A17</strain>
        <strain evidence="7 8">cv. Jemalong A17</strain>
    </source>
</reference>
<dbReference type="PROSITE" id="PS00086">
    <property type="entry name" value="CYTOCHROME_P450"/>
    <property type="match status" value="1"/>
</dbReference>
<dbReference type="AlphaFoldDB" id="A0A072UT41"/>
<keyword evidence="5" id="KW-0560">Oxidoreductase</keyword>
<evidence type="ECO:0000313" key="7">
    <source>
        <dbReference type="EnsemblPlants" id="KEH32979"/>
    </source>
</evidence>
<dbReference type="GO" id="GO:0004497">
    <property type="term" value="F:monooxygenase activity"/>
    <property type="evidence" value="ECO:0007669"/>
    <property type="project" value="UniProtKB-KW"/>
</dbReference>
<evidence type="ECO:0000256" key="3">
    <source>
        <dbReference type="ARBA" id="ARBA00023004"/>
    </source>
</evidence>
<reference evidence="7" key="3">
    <citation type="submission" date="2015-04" db="UniProtKB">
        <authorList>
            <consortium name="EnsemblPlants"/>
        </authorList>
    </citation>
    <scope>IDENTIFICATION</scope>
    <source>
        <strain evidence="7">cv. Jemalong A17</strain>
    </source>
</reference>
<keyword evidence="3 4" id="KW-0408">Iron</keyword>
<dbReference type="InterPro" id="IPR036396">
    <property type="entry name" value="Cyt_P450_sf"/>
</dbReference>
<gene>
    <name evidence="7" type="primary">25488592</name>
    <name evidence="6" type="ordered locus">MTR_3g012320</name>
</gene>
<dbReference type="InterPro" id="IPR001128">
    <property type="entry name" value="Cyt_P450"/>
</dbReference>
<proteinExistence type="inferred from homology"/>
<dbReference type="GO" id="GO:0020037">
    <property type="term" value="F:heme binding"/>
    <property type="evidence" value="ECO:0007669"/>
    <property type="project" value="InterPro"/>
</dbReference>
<dbReference type="GO" id="GO:0016705">
    <property type="term" value="F:oxidoreductase activity, acting on paired donors, with incorporation or reduction of molecular oxygen"/>
    <property type="evidence" value="ECO:0007669"/>
    <property type="project" value="InterPro"/>
</dbReference>
<dbReference type="InterPro" id="IPR017972">
    <property type="entry name" value="Cyt_P450_CS"/>
</dbReference>
<evidence type="ECO:0000256" key="1">
    <source>
        <dbReference type="ARBA" id="ARBA00010617"/>
    </source>
</evidence>
<organism evidence="6 8">
    <name type="scientific">Medicago truncatula</name>
    <name type="common">Barrel medic</name>
    <name type="synonym">Medicago tribuloides</name>
    <dbReference type="NCBI Taxonomy" id="3880"/>
    <lineage>
        <taxon>Eukaryota</taxon>
        <taxon>Viridiplantae</taxon>
        <taxon>Streptophyta</taxon>
        <taxon>Embryophyta</taxon>
        <taxon>Tracheophyta</taxon>
        <taxon>Spermatophyta</taxon>
        <taxon>Magnoliopsida</taxon>
        <taxon>eudicotyledons</taxon>
        <taxon>Gunneridae</taxon>
        <taxon>Pentapetalae</taxon>
        <taxon>rosids</taxon>
        <taxon>fabids</taxon>
        <taxon>Fabales</taxon>
        <taxon>Fabaceae</taxon>
        <taxon>Papilionoideae</taxon>
        <taxon>50 kb inversion clade</taxon>
        <taxon>NPAAA clade</taxon>
        <taxon>Hologalegina</taxon>
        <taxon>IRL clade</taxon>
        <taxon>Trifolieae</taxon>
        <taxon>Medicago</taxon>
    </lineage>
</organism>
<dbReference type="Gene3D" id="1.10.630.10">
    <property type="entry name" value="Cytochrome P450"/>
    <property type="match status" value="1"/>
</dbReference>
<reference evidence="6 8" key="1">
    <citation type="journal article" date="2011" name="Nature">
        <title>The Medicago genome provides insight into the evolution of rhizobial symbioses.</title>
        <authorList>
            <person name="Young N.D."/>
            <person name="Debelle F."/>
            <person name="Oldroyd G.E."/>
            <person name="Geurts R."/>
            <person name="Cannon S.B."/>
            <person name="Udvardi M.K."/>
            <person name="Benedito V.A."/>
            <person name="Mayer K.F."/>
            <person name="Gouzy J."/>
            <person name="Schoof H."/>
            <person name="Van de Peer Y."/>
            <person name="Proost S."/>
            <person name="Cook D.R."/>
            <person name="Meyers B.C."/>
            <person name="Spannagl M."/>
            <person name="Cheung F."/>
            <person name="De Mita S."/>
            <person name="Krishnakumar V."/>
            <person name="Gundlach H."/>
            <person name="Zhou S."/>
            <person name="Mudge J."/>
            <person name="Bharti A.K."/>
            <person name="Murray J.D."/>
            <person name="Naoumkina M.A."/>
            <person name="Rosen B."/>
            <person name="Silverstein K.A."/>
            <person name="Tang H."/>
            <person name="Rombauts S."/>
            <person name="Zhao P.X."/>
            <person name="Zhou P."/>
            <person name="Barbe V."/>
            <person name="Bardou P."/>
            <person name="Bechner M."/>
            <person name="Bellec A."/>
            <person name="Berger A."/>
            <person name="Berges H."/>
            <person name="Bidwell S."/>
            <person name="Bisseling T."/>
            <person name="Choisne N."/>
            <person name="Couloux A."/>
            <person name="Denny R."/>
            <person name="Deshpande S."/>
            <person name="Dai X."/>
            <person name="Doyle J.J."/>
            <person name="Dudez A.M."/>
            <person name="Farmer A.D."/>
            <person name="Fouteau S."/>
            <person name="Franken C."/>
            <person name="Gibelin C."/>
            <person name="Gish J."/>
            <person name="Goldstein S."/>
            <person name="Gonzalez A.J."/>
            <person name="Green P.J."/>
            <person name="Hallab A."/>
            <person name="Hartog M."/>
            <person name="Hua A."/>
            <person name="Humphray S.J."/>
            <person name="Jeong D.H."/>
            <person name="Jing Y."/>
            <person name="Jocker A."/>
            <person name="Kenton S.M."/>
            <person name="Kim D.J."/>
            <person name="Klee K."/>
            <person name="Lai H."/>
            <person name="Lang C."/>
            <person name="Lin S."/>
            <person name="Macmil S.L."/>
            <person name="Magdelenat G."/>
            <person name="Matthews L."/>
            <person name="McCorrison J."/>
            <person name="Monaghan E.L."/>
            <person name="Mun J.H."/>
            <person name="Najar F.Z."/>
            <person name="Nicholson C."/>
            <person name="Noirot C."/>
            <person name="O'Bleness M."/>
            <person name="Paule C.R."/>
            <person name="Poulain J."/>
            <person name="Prion F."/>
            <person name="Qin B."/>
            <person name="Qu C."/>
            <person name="Retzel E.F."/>
            <person name="Riddle C."/>
            <person name="Sallet E."/>
            <person name="Samain S."/>
            <person name="Samson N."/>
            <person name="Sanders I."/>
            <person name="Saurat O."/>
            <person name="Scarpelli C."/>
            <person name="Schiex T."/>
            <person name="Segurens B."/>
            <person name="Severin A.J."/>
            <person name="Sherrier D.J."/>
            <person name="Shi R."/>
            <person name="Sims S."/>
            <person name="Singer S.R."/>
            <person name="Sinharoy S."/>
            <person name="Sterck L."/>
            <person name="Viollet A."/>
            <person name="Wang B.B."/>
            <person name="Wang K."/>
            <person name="Wang M."/>
            <person name="Wang X."/>
            <person name="Warfsmann J."/>
            <person name="Weissenbach J."/>
            <person name="White D.D."/>
            <person name="White J.D."/>
            <person name="Wiley G.B."/>
            <person name="Wincker P."/>
            <person name="Xing Y."/>
            <person name="Yang L."/>
            <person name="Yao Z."/>
            <person name="Ying F."/>
            <person name="Zhai J."/>
            <person name="Zhou L."/>
            <person name="Zuber A."/>
            <person name="Denarie J."/>
            <person name="Dixon R.A."/>
            <person name="May G.D."/>
            <person name="Schwartz D.C."/>
            <person name="Rogers J."/>
            <person name="Quetier F."/>
            <person name="Town C.D."/>
            <person name="Roe B.A."/>
        </authorList>
    </citation>
    <scope>NUCLEOTIDE SEQUENCE [LARGE SCALE GENOMIC DNA]</scope>
    <source>
        <strain evidence="6">A17</strain>
        <strain evidence="7 8">cv. Jemalong A17</strain>
    </source>
</reference>
<dbReference type="ExpressionAtlas" id="A0A072UT41">
    <property type="expression patterns" value="differential"/>
</dbReference>
<dbReference type="OrthoDB" id="598235at2759"/>
<dbReference type="SUPFAM" id="SSF48264">
    <property type="entry name" value="Cytochrome P450"/>
    <property type="match status" value="1"/>
</dbReference>
<dbReference type="InterPro" id="IPR050196">
    <property type="entry name" value="Cytochrome_P450_Monoox"/>
</dbReference>
<name>A0A072UT41_MEDTR</name>
<keyword evidence="4 5" id="KW-0349">Heme</keyword>
<keyword evidence="5" id="KW-0503">Monooxygenase</keyword>
<keyword evidence="8" id="KW-1185">Reference proteome</keyword>
<evidence type="ECO:0000256" key="5">
    <source>
        <dbReference type="RuleBase" id="RU000461"/>
    </source>
</evidence>
<dbReference type="Pfam" id="PF00067">
    <property type="entry name" value="p450"/>
    <property type="match status" value="1"/>
</dbReference>
<evidence type="ECO:0000256" key="4">
    <source>
        <dbReference type="PIRSR" id="PIRSR602403-1"/>
    </source>
</evidence>
<dbReference type="PANTHER" id="PTHR24291">
    <property type="entry name" value="CYTOCHROME P450 FAMILY 4"/>
    <property type="match status" value="1"/>
</dbReference>
<evidence type="ECO:0000313" key="8">
    <source>
        <dbReference type="Proteomes" id="UP000002051"/>
    </source>
</evidence>
<evidence type="ECO:0000256" key="2">
    <source>
        <dbReference type="ARBA" id="ARBA00022723"/>
    </source>
</evidence>
<accession>A0A072UT41</accession>
<keyword evidence="2 4" id="KW-0479">Metal-binding</keyword>
<protein>
    <submittedName>
        <fullName evidence="6">Cytochrome P450 family protein</fullName>
    </submittedName>
</protein>
<dbReference type="InterPro" id="IPR002403">
    <property type="entry name" value="Cyt_P450_E_grp-IV"/>
</dbReference>